<keyword evidence="10" id="KW-1185">Reference proteome</keyword>
<dbReference type="SUPFAM" id="SSF103473">
    <property type="entry name" value="MFS general substrate transporter"/>
    <property type="match status" value="2"/>
</dbReference>
<dbReference type="OrthoDB" id="2985014at2759"/>
<organism evidence="9 10">
    <name type="scientific">Phialocephala subalpina</name>
    <dbReference type="NCBI Taxonomy" id="576137"/>
    <lineage>
        <taxon>Eukaryota</taxon>
        <taxon>Fungi</taxon>
        <taxon>Dikarya</taxon>
        <taxon>Ascomycota</taxon>
        <taxon>Pezizomycotina</taxon>
        <taxon>Leotiomycetes</taxon>
        <taxon>Helotiales</taxon>
        <taxon>Mollisiaceae</taxon>
        <taxon>Phialocephala</taxon>
        <taxon>Phialocephala fortinii species complex</taxon>
    </lineage>
</organism>
<reference evidence="9 10" key="1">
    <citation type="submission" date="2016-03" db="EMBL/GenBank/DDBJ databases">
        <authorList>
            <person name="Ploux O."/>
        </authorList>
    </citation>
    <scope>NUCLEOTIDE SEQUENCE [LARGE SCALE GENOMIC DNA]</scope>
    <source>
        <strain evidence="9 10">UAMH 11012</strain>
    </source>
</reference>
<feature type="region of interest" description="Disordered" evidence="6">
    <location>
        <begin position="1"/>
        <end position="24"/>
    </location>
</feature>
<proteinExistence type="predicted"/>
<feature type="transmembrane region" description="Helical" evidence="7">
    <location>
        <begin position="123"/>
        <end position="144"/>
    </location>
</feature>
<evidence type="ECO:0000313" key="10">
    <source>
        <dbReference type="Proteomes" id="UP000184330"/>
    </source>
</evidence>
<feature type="transmembrane region" description="Helical" evidence="7">
    <location>
        <begin position="284"/>
        <end position="306"/>
    </location>
</feature>
<feature type="transmembrane region" description="Helical" evidence="7">
    <location>
        <begin position="150"/>
        <end position="171"/>
    </location>
</feature>
<evidence type="ECO:0000256" key="7">
    <source>
        <dbReference type="SAM" id="Phobius"/>
    </source>
</evidence>
<dbReference type="GO" id="GO:0022857">
    <property type="term" value="F:transmembrane transporter activity"/>
    <property type="evidence" value="ECO:0007669"/>
    <property type="project" value="InterPro"/>
</dbReference>
<evidence type="ECO:0000313" key="9">
    <source>
        <dbReference type="EMBL" id="CZR56400.1"/>
    </source>
</evidence>
<comment type="subcellular location">
    <subcellularLocation>
        <location evidence="1">Membrane</location>
        <topology evidence="1">Multi-pass membrane protein</topology>
    </subcellularLocation>
</comment>
<feature type="transmembrane region" description="Helical" evidence="7">
    <location>
        <begin position="183"/>
        <end position="205"/>
    </location>
</feature>
<gene>
    <name evidence="9" type="ORF">PAC_06288</name>
</gene>
<protein>
    <recommendedName>
        <fullName evidence="8">Major facilitator superfamily (MFS) profile domain-containing protein</fullName>
    </recommendedName>
</protein>
<accession>A0A1L7WUI7</accession>
<feature type="domain" description="Major facilitator superfamily (MFS) profile" evidence="8">
    <location>
        <begin position="50"/>
        <end position="507"/>
    </location>
</feature>
<dbReference type="Proteomes" id="UP000184330">
    <property type="component" value="Unassembled WGS sequence"/>
</dbReference>
<keyword evidence="5 7" id="KW-0472">Membrane</keyword>
<dbReference type="AlphaFoldDB" id="A0A1L7WUI7"/>
<evidence type="ECO:0000259" key="8">
    <source>
        <dbReference type="PROSITE" id="PS50850"/>
    </source>
</evidence>
<feature type="transmembrane region" description="Helical" evidence="7">
    <location>
        <begin position="46"/>
        <end position="63"/>
    </location>
</feature>
<feature type="compositionally biased region" description="Polar residues" evidence="6">
    <location>
        <begin position="12"/>
        <end position="22"/>
    </location>
</feature>
<dbReference type="Gene3D" id="1.20.1250.20">
    <property type="entry name" value="MFS general substrate transporter like domains"/>
    <property type="match status" value="2"/>
</dbReference>
<dbReference type="PANTHER" id="PTHR43791">
    <property type="entry name" value="PERMEASE-RELATED"/>
    <property type="match status" value="1"/>
</dbReference>
<keyword evidence="4 7" id="KW-1133">Transmembrane helix</keyword>
<evidence type="ECO:0000256" key="5">
    <source>
        <dbReference type="ARBA" id="ARBA00023136"/>
    </source>
</evidence>
<dbReference type="PANTHER" id="PTHR43791:SF51">
    <property type="entry name" value="MAJOR FACILITATOR SUPERFAMILY (MFS) PROFILE DOMAIN-CONTAINING PROTEIN"/>
    <property type="match status" value="1"/>
</dbReference>
<feature type="transmembrane region" description="Helical" evidence="7">
    <location>
        <begin position="93"/>
        <end position="111"/>
    </location>
</feature>
<feature type="transmembrane region" description="Helical" evidence="7">
    <location>
        <begin position="443"/>
        <end position="466"/>
    </location>
</feature>
<evidence type="ECO:0000256" key="6">
    <source>
        <dbReference type="SAM" id="MobiDB-lite"/>
    </source>
</evidence>
<dbReference type="InterPro" id="IPR020846">
    <property type="entry name" value="MFS_dom"/>
</dbReference>
<keyword evidence="3 7" id="KW-0812">Transmembrane</keyword>
<feature type="transmembrane region" description="Helical" evidence="7">
    <location>
        <begin position="478"/>
        <end position="500"/>
    </location>
</feature>
<evidence type="ECO:0000256" key="1">
    <source>
        <dbReference type="ARBA" id="ARBA00004141"/>
    </source>
</evidence>
<dbReference type="PROSITE" id="PS50850">
    <property type="entry name" value="MFS"/>
    <property type="match status" value="1"/>
</dbReference>
<evidence type="ECO:0000256" key="3">
    <source>
        <dbReference type="ARBA" id="ARBA00022692"/>
    </source>
</evidence>
<dbReference type="InterPro" id="IPR011701">
    <property type="entry name" value="MFS"/>
</dbReference>
<sequence>MSDLDEKGRNTPIPSYISTTPSDIEDVASPAQDHDAAFEKRVLRKVDFWLVGFYSLVYIFRVIDSSNYSNAAIINLEAGTNIKKQLHFSPSQWAWTLSIFSYSYLIFEPSNTLLLKKFRPSRWMFVLILTWGIFACSVAAVQNFREMMGVRFAIGAAEAGFYPAVLYHMSFWYKPQEMPWRIALFYSVGQIASALSGLLAFAIGFMNGLGHLAGWRWLFLLEGLPAIILSVVALFGLPDYPQTARFLDQEEREFVLQRLSSTAPSGASGNWDFKTLKVLFADPTLYTFAIYWIAHGIGGFGVGYALPTVIYQLGFTTTSLSQLMNIVRISSYCTRLHADHFEQPPYISCFLFLNLMGYMLHKKWIRPWVTAVASMTHFQPPSSVKALADFKTVESTIILCYILLITAPNPVVKYLCLIVATSCAGSAYPVIWPERIRALEGTVASGIGIGITNAMAQFGGIVGPHVYSTVFGPGYRVSYVICLCFLIVAISAILVSWWLVWRKDRRKLRELE</sequence>
<name>A0A1L7WUI7_9HELO</name>
<evidence type="ECO:0000256" key="4">
    <source>
        <dbReference type="ARBA" id="ARBA00022989"/>
    </source>
</evidence>
<dbReference type="EMBL" id="FJOG01000008">
    <property type="protein sequence ID" value="CZR56400.1"/>
    <property type="molecule type" value="Genomic_DNA"/>
</dbReference>
<evidence type="ECO:0000256" key="2">
    <source>
        <dbReference type="ARBA" id="ARBA00022448"/>
    </source>
</evidence>
<keyword evidence="2" id="KW-0813">Transport</keyword>
<feature type="transmembrane region" description="Helical" evidence="7">
    <location>
        <begin position="217"/>
        <end position="237"/>
    </location>
</feature>
<dbReference type="GO" id="GO:0016020">
    <property type="term" value="C:membrane"/>
    <property type="evidence" value="ECO:0007669"/>
    <property type="project" value="UniProtKB-SubCell"/>
</dbReference>
<dbReference type="InterPro" id="IPR036259">
    <property type="entry name" value="MFS_trans_sf"/>
</dbReference>
<dbReference type="Pfam" id="PF07690">
    <property type="entry name" value="MFS_1"/>
    <property type="match status" value="1"/>
</dbReference>